<dbReference type="AlphaFoldDB" id="H8K8W5"/>
<reference evidence="2" key="1">
    <citation type="submission" date="2012-02" db="EMBL/GenBank/DDBJ databases">
        <title>Complete genome sequence of Rickettsia australis strain Cutlack.</title>
        <authorList>
            <person name="Johnson S.L."/>
            <person name="Munk A.C."/>
            <person name="Han S."/>
            <person name="Bruce D.C."/>
            <person name="Dasch G.A."/>
        </authorList>
    </citation>
    <scope>NUCLEOTIDE SEQUENCE [LARGE SCALE GENOMIC DNA]</scope>
    <source>
        <strain evidence="2">Cutlack</strain>
    </source>
</reference>
<evidence type="ECO:0000313" key="2">
    <source>
        <dbReference type="Proteomes" id="UP000007589"/>
    </source>
</evidence>
<sequence>MVNKKIANLKPAILFIFDNVEDYTDIEPYLNSIMNIPNDKTQVIITTRHNNSSDNIENIKLLPFSKEAVNELGEE</sequence>
<dbReference type="EMBL" id="CP003338">
    <property type="protein sequence ID" value="AFC70485.1"/>
    <property type="molecule type" value="Genomic_DNA"/>
</dbReference>
<dbReference type="RefSeq" id="WP_014412031.1">
    <property type="nucleotide sequence ID" value="NC_017058.1"/>
</dbReference>
<dbReference type="KEGG" id="rau:MC5_00225"/>
<gene>
    <name evidence="1" type="ordered locus">MC5_00225</name>
</gene>
<accession>H8K8W5</accession>
<dbReference type="HOGENOM" id="CLU_2668697_0_0_5"/>
<dbReference type="eggNOG" id="COG1100">
    <property type="taxonomic scope" value="Bacteria"/>
</dbReference>
<evidence type="ECO:0000313" key="1">
    <source>
        <dbReference type="EMBL" id="AFC70485.1"/>
    </source>
</evidence>
<proteinExistence type="predicted"/>
<evidence type="ECO:0008006" key="3">
    <source>
        <dbReference type="Google" id="ProtNLM"/>
    </source>
</evidence>
<keyword evidence="2" id="KW-1185">Reference proteome</keyword>
<organism evidence="1 2">
    <name type="scientific">Rickettsia australis (strain Cutlack)</name>
    <dbReference type="NCBI Taxonomy" id="1105110"/>
    <lineage>
        <taxon>Bacteria</taxon>
        <taxon>Pseudomonadati</taxon>
        <taxon>Pseudomonadota</taxon>
        <taxon>Alphaproteobacteria</taxon>
        <taxon>Rickettsiales</taxon>
        <taxon>Rickettsiaceae</taxon>
        <taxon>Rickettsieae</taxon>
        <taxon>Rickettsia</taxon>
        <taxon>spotted fever group</taxon>
    </lineage>
</organism>
<protein>
    <recommendedName>
        <fullName evidence="3">NB-ARC domain-containing protein</fullName>
    </recommendedName>
</protein>
<name>H8K8W5_RICAC</name>
<dbReference type="Proteomes" id="UP000007589">
    <property type="component" value="Chromosome"/>
</dbReference>